<evidence type="ECO:0000313" key="1">
    <source>
        <dbReference type="EMBL" id="KHG00931.1"/>
    </source>
</evidence>
<gene>
    <name evidence="1" type="ORF">F383_21336</name>
</gene>
<proteinExistence type="predicted"/>
<dbReference type="EMBL" id="JRRC01159060">
    <property type="protein sequence ID" value="KHG00931.1"/>
    <property type="molecule type" value="Genomic_DNA"/>
</dbReference>
<dbReference type="AlphaFoldDB" id="A0A0B0MPR7"/>
<organism evidence="1 2">
    <name type="scientific">Gossypium arboreum</name>
    <name type="common">Tree cotton</name>
    <name type="synonym">Gossypium nanking</name>
    <dbReference type="NCBI Taxonomy" id="29729"/>
    <lineage>
        <taxon>Eukaryota</taxon>
        <taxon>Viridiplantae</taxon>
        <taxon>Streptophyta</taxon>
        <taxon>Embryophyta</taxon>
        <taxon>Tracheophyta</taxon>
        <taxon>Spermatophyta</taxon>
        <taxon>Magnoliopsida</taxon>
        <taxon>eudicotyledons</taxon>
        <taxon>Gunneridae</taxon>
        <taxon>Pentapetalae</taxon>
        <taxon>rosids</taxon>
        <taxon>malvids</taxon>
        <taxon>Malvales</taxon>
        <taxon>Malvaceae</taxon>
        <taxon>Malvoideae</taxon>
        <taxon>Gossypium</taxon>
    </lineage>
</organism>
<protein>
    <submittedName>
        <fullName evidence="1">Uncharacterized protein</fullName>
    </submittedName>
</protein>
<evidence type="ECO:0000313" key="2">
    <source>
        <dbReference type="Proteomes" id="UP000032142"/>
    </source>
</evidence>
<comment type="caution">
    <text evidence="1">The sequence shown here is derived from an EMBL/GenBank/DDBJ whole genome shotgun (WGS) entry which is preliminary data.</text>
</comment>
<reference evidence="2" key="1">
    <citation type="submission" date="2014-09" db="EMBL/GenBank/DDBJ databases">
        <authorList>
            <person name="Mudge J."/>
            <person name="Ramaraj T."/>
            <person name="Lindquist I.E."/>
            <person name="Bharti A.K."/>
            <person name="Sundararajan A."/>
            <person name="Cameron C.T."/>
            <person name="Woodward J.E."/>
            <person name="May G.D."/>
            <person name="Brubaker C."/>
            <person name="Broadhvest J."/>
            <person name="Wilkins T.A."/>
        </authorList>
    </citation>
    <scope>NUCLEOTIDE SEQUENCE</scope>
    <source>
        <strain evidence="2">cv. AKA8401</strain>
    </source>
</reference>
<sequence length="45" mass="5434">MKSSYPMACHLYLTQLDTINRFPFHISNTTNIQFSYLHIYSFQFN</sequence>
<name>A0A0B0MPR7_GOSAR</name>
<keyword evidence="2" id="KW-1185">Reference proteome</keyword>
<accession>A0A0B0MPR7</accession>
<dbReference type="Proteomes" id="UP000032142">
    <property type="component" value="Unassembled WGS sequence"/>
</dbReference>